<name>A0ABX5XJU4_9BACT</name>
<evidence type="ECO:0000313" key="1">
    <source>
        <dbReference type="EMBL" id="QDV82248.1"/>
    </source>
</evidence>
<evidence type="ECO:0008006" key="3">
    <source>
        <dbReference type="Google" id="ProtNLM"/>
    </source>
</evidence>
<accession>A0ABX5XJU4</accession>
<dbReference type="Proteomes" id="UP000318081">
    <property type="component" value="Chromosome"/>
</dbReference>
<keyword evidence="2" id="KW-1185">Reference proteome</keyword>
<dbReference type="InterPro" id="IPR001387">
    <property type="entry name" value="Cro/C1-type_HTH"/>
</dbReference>
<organism evidence="1 2">
    <name type="scientific">Stieleria magnilauensis</name>
    <dbReference type="NCBI Taxonomy" id="2527963"/>
    <lineage>
        <taxon>Bacteria</taxon>
        <taxon>Pseudomonadati</taxon>
        <taxon>Planctomycetota</taxon>
        <taxon>Planctomycetia</taxon>
        <taxon>Pirellulales</taxon>
        <taxon>Pirellulaceae</taxon>
        <taxon>Stieleria</taxon>
    </lineage>
</organism>
<dbReference type="EMBL" id="CP036432">
    <property type="protein sequence ID" value="QDV82248.1"/>
    <property type="molecule type" value="Genomic_DNA"/>
</dbReference>
<dbReference type="RefSeq" id="WP_145208005.1">
    <property type="nucleotide sequence ID" value="NZ_CP036432.1"/>
</dbReference>
<sequence>MTLLDHTSYRIRANRLRTLRAEVGLSQTALAAVAGYSSRLIRKAESVGRLSGAAIEDIVQALRERGADVQTGDLLFDELLTCKRFMESFEKHAAAVLHHCTELLADNFTFRSAGNFCHPLFVAETGKEGFQVWLDRFFGLFTRDPGHPLSPRYLVADHGVTARFDEILIRCGQTSPRIWVNFHFEIRGGLIHRLENQYDTQAMIDFLNDDFLKDSATQLRQPLRHIVHESIIRVDQILPVRIDGA</sequence>
<dbReference type="Gene3D" id="3.10.450.50">
    <property type="match status" value="1"/>
</dbReference>
<dbReference type="InterPro" id="IPR032710">
    <property type="entry name" value="NTF2-like_dom_sf"/>
</dbReference>
<dbReference type="SUPFAM" id="SSF54427">
    <property type="entry name" value="NTF2-like"/>
    <property type="match status" value="1"/>
</dbReference>
<dbReference type="CDD" id="cd00093">
    <property type="entry name" value="HTH_XRE"/>
    <property type="match status" value="1"/>
</dbReference>
<protein>
    <recommendedName>
        <fullName evidence="3">HTH cro/C1-type domain-containing protein</fullName>
    </recommendedName>
</protein>
<evidence type="ECO:0000313" key="2">
    <source>
        <dbReference type="Proteomes" id="UP000318081"/>
    </source>
</evidence>
<reference evidence="1 2" key="1">
    <citation type="submission" date="2019-02" db="EMBL/GenBank/DDBJ databases">
        <title>Deep-cultivation of Planctomycetes and their phenomic and genomic characterization uncovers novel biology.</title>
        <authorList>
            <person name="Wiegand S."/>
            <person name="Jogler M."/>
            <person name="Boedeker C."/>
            <person name="Pinto D."/>
            <person name="Vollmers J."/>
            <person name="Rivas-Marin E."/>
            <person name="Kohn T."/>
            <person name="Peeters S.H."/>
            <person name="Heuer A."/>
            <person name="Rast P."/>
            <person name="Oberbeckmann S."/>
            <person name="Bunk B."/>
            <person name="Jeske O."/>
            <person name="Meyerdierks A."/>
            <person name="Storesund J.E."/>
            <person name="Kallscheuer N."/>
            <person name="Luecker S."/>
            <person name="Lage O.M."/>
            <person name="Pohl T."/>
            <person name="Merkel B.J."/>
            <person name="Hornburger P."/>
            <person name="Mueller R.-W."/>
            <person name="Bruemmer F."/>
            <person name="Labrenz M."/>
            <person name="Spormann A.M."/>
            <person name="Op den Camp H."/>
            <person name="Overmann J."/>
            <person name="Amann R."/>
            <person name="Jetten M.S.M."/>
            <person name="Mascher T."/>
            <person name="Medema M.H."/>
            <person name="Devos D.P."/>
            <person name="Kaster A.-K."/>
            <person name="Ovreas L."/>
            <person name="Rohde M."/>
            <person name="Galperin M.Y."/>
            <person name="Jogler C."/>
        </authorList>
    </citation>
    <scope>NUCLEOTIDE SEQUENCE [LARGE SCALE GENOMIC DNA]</scope>
    <source>
        <strain evidence="1 2">TBK1r</strain>
    </source>
</reference>
<gene>
    <name evidence="1" type="ORF">TBK1r_11750</name>
</gene>
<dbReference type="SUPFAM" id="SSF47413">
    <property type="entry name" value="lambda repressor-like DNA-binding domains"/>
    <property type="match status" value="1"/>
</dbReference>
<proteinExistence type="predicted"/>
<dbReference type="Gene3D" id="1.10.260.40">
    <property type="entry name" value="lambda repressor-like DNA-binding domains"/>
    <property type="match status" value="1"/>
</dbReference>
<dbReference type="InterPro" id="IPR010982">
    <property type="entry name" value="Lambda_DNA-bd_dom_sf"/>
</dbReference>